<accession>E3IZF1</accession>
<evidence type="ECO:0000256" key="3">
    <source>
        <dbReference type="ARBA" id="ARBA00022741"/>
    </source>
</evidence>
<evidence type="ECO:0000313" key="9">
    <source>
        <dbReference type="EMBL" id="ADP82721.1"/>
    </source>
</evidence>
<evidence type="ECO:0000256" key="2">
    <source>
        <dbReference type="ARBA" id="ARBA00022553"/>
    </source>
</evidence>
<evidence type="ECO:0000256" key="4">
    <source>
        <dbReference type="ARBA" id="ARBA00022840"/>
    </source>
</evidence>
<dbReference type="SUPFAM" id="SSF100920">
    <property type="entry name" value="Heat shock protein 70kD (HSP70), peptide-binding domain"/>
    <property type="match status" value="2"/>
</dbReference>
<reference evidence="9 10" key="1">
    <citation type="submission" date="2010-10" db="EMBL/GenBank/DDBJ databases">
        <title>Complete sequence of Frankia sp. EuI1c.</title>
        <authorList>
            <consortium name="US DOE Joint Genome Institute"/>
            <person name="Lucas S."/>
            <person name="Copeland A."/>
            <person name="Lapidus A."/>
            <person name="Cheng J.-F."/>
            <person name="Bruce D."/>
            <person name="Goodwin L."/>
            <person name="Pitluck S."/>
            <person name="Chertkov O."/>
            <person name="Detter J.C."/>
            <person name="Han C."/>
            <person name="Tapia R."/>
            <person name="Land M."/>
            <person name="Hauser L."/>
            <person name="Jeffries C."/>
            <person name="Kyrpides N."/>
            <person name="Ivanova N."/>
            <person name="Mikhailova N."/>
            <person name="Beauchemin N."/>
            <person name="Sen A."/>
            <person name="Sur S.A."/>
            <person name="Gtari M."/>
            <person name="Wall L."/>
            <person name="Tisa L."/>
            <person name="Woyke T."/>
        </authorList>
    </citation>
    <scope>NUCLEOTIDE SEQUENCE [LARGE SCALE GENOMIC DNA]</scope>
    <source>
        <strain evidence="10">DSM 45817 / CECT 9037 / EuI1c</strain>
    </source>
</reference>
<comment type="similarity">
    <text evidence="1 7">Belongs to the heat shock protein 70 family.</text>
</comment>
<name>E3IZF1_PSEI1</name>
<keyword evidence="10" id="KW-1185">Reference proteome</keyword>
<dbReference type="Pfam" id="PF00012">
    <property type="entry name" value="HSP70"/>
    <property type="match status" value="3"/>
</dbReference>
<dbReference type="Gene3D" id="3.90.640.10">
    <property type="entry name" value="Actin, Chain A, domain 4"/>
    <property type="match status" value="1"/>
</dbReference>
<dbReference type="InterPro" id="IPR043129">
    <property type="entry name" value="ATPase_NBD"/>
</dbReference>
<dbReference type="RefSeq" id="WP_013425839.1">
    <property type="nucleotide sequence ID" value="NC_014666.1"/>
</dbReference>
<dbReference type="InterPro" id="IPR029047">
    <property type="entry name" value="HSP70_peptide-bd_sf"/>
</dbReference>
<dbReference type="OrthoDB" id="9766019at2"/>
<dbReference type="KEGG" id="fri:FraEuI1c_4730"/>
<organism evidence="9 10">
    <name type="scientific">Pseudofrankia inefficax (strain DSM 45817 / CECT 9037 / DDB 130130 / EuI1c)</name>
    <name type="common">Frankia inefficax</name>
    <dbReference type="NCBI Taxonomy" id="298654"/>
    <lineage>
        <taxon>Bacteria</taxon>
        <taxon>Bacillati</taxon>
        <taxon>Actinomycetota</taxon>
        <taxon>Actinomycetes</taxon>
        <taxon>Frankiales</taxon>
        <taxon>Frankiaceae</taxon>
        <taxon>Pseudofrankia</taxon>
    </lineage>
</organism>
<dbReference type="Gene3D" id="3.30.420.40">
    <property type="match status" value="2"/>
</dbReference>
<dbReference type="GO" id="GO:0140662">
    <property type="term" value="F:ATP-dependent protein folding chaperone"/>
    <property type="evidence" value="ECO:0007669"/>
    <property type="project" value="InterPro"/>
</dbReference>
<dbReference type="SUPFAM" id="SSF53067">
    <property type="entry name" value="Actin-like ATPase domain"/>
    <property type="match status" value="2"/>
</dbReference>
<keyword evidence="5 9" id="KW-0346">Stress response</keyword>
<feature type="compositionally biased region" description="Polar residues" evidence="8">
    <location>
        <begin position="1"/>
        <end position="12"/>
    </location>
</feature>
<dbReference type="Proteomes" id="UP000002484">
    <property type="component" value="Chromosome"/>
</dbReference>
<keyword evidence="4 7" id="KW-0067">ATP-binding</keyword>
<dbReference type="PRINTS" id="PR00301">
    <property type="entry name" value="HEATSHOCK70"/>
</dbReference>
<dbReference type="HOGENOM" id="CLU_005965_0_0_11"/>
<dbReference type="InterPro" id="IPR018181">
    <property type="entry name" value="Heat_shock_70_CS"/>
</dbReference>
<evidence type="ECO:0000313" key="10">
    <source>
        <dbReference type="Proteomes" id="UP000002484"/>
    </source>
</evidence>
<evidence type="ECO:0000256" key="7">
    <source>
        <dbReference type="RuleBase" id="RU003322"/>
    </source>
</evidence>
<evidence type="ECO:0000256" key="6">
    <source>
        <dbReference type="ARBA" id="ARBA00023186"/>
    </source>
</evidence>
<keyword evidence="2" id="KW-0597">Phosphoprotein</keyword>
<dbReference type="STRING" id="298654.FraEuI1c_4730"/>
<keyword evidence="6" id="KW-0143">Chaperone</keyword>
<dbReference type="PANTHER" id="PTHR19375">
    <property type="entry name" value="HEAT SHOCK PROTEIN 70KDA"/>
    <property type="match status" value="1"/>
</dbReference>
<dbReference type="GO" id="GO:0005524">
    <property type="term" value="F:ATP binding"/>
    <property type="evidence" value="ECO:0007669"/>
    <property type="project" value="UniProtKB-KW"/>
</dbReference>
<evidence type="ECO:0000256" key="1">
    <source>
        <dbReference type="ARBA" id="ARBA00007381"/>
    </source>
</evidence>
<keyword evidence="3 7" id="KW-0547">Nucleotide-binding</keyword>
<dbReference type="eggNOG" id="COG0443">
    <property type="taxonomic scope" value="Bacteria"/>
</dbReference>
<dbReference type="Gene3D" id="2.60.34.10">
    <property type="entry name" value="Substrate Binding Domain Of DNAk, Chain A, domain 1"/>
    <property type="match status" value="2"/>
</dbReference>
<dbReference type="AlphaFoldDB" id="E3IZF1"/>
<proteinExistence type="inferred from homology"/>
<protein>
    <submittedName>
        <fullName evidence="9">Heat shock protein 70</fullName>
    </submittedName>
</protein>
<dbReference type="FunFam" id="3.90.640.10:FF:000003">
    <property type="entry name" value="Molecular chaperone DnaK"/>
    <property type="match status" value="1"/>
</dbReference>
<sequence>MTSNEQAGQGPSTPAGPAVGIDFGTTNSAVGIFQDGRVRLVPNAEGTLATPSVVAFTADGPPLIGAAAVRQAVTNPEHTIRSVKLRLGTDWSHEHDGTRYSAEEIAALLLKRLHADVQEYTGSAIGSAVLTVPAYFSHVQRRALEEAARMAGIEVALIVSEPTATAIAHGLHRAQEERSLVFDLGGGTFDVSLVEIGAGVCEVKATAGDNHLGGDNWDQALVDHLVERIRDDHGVDVSGDPKALARLREAAETARIDLSAATTAHVFLPYLAGAGGDAVHLDLTLGRDELETITQSILERCRDPFERVLRDGAMRTIEIDHVILVGGAARMPAVGAFVQKLAGQPPHRTISEGVVTGAALQAAGLVGQVKNLRLHDVIPASVGVEQVGGLYLPIIVRNTTIPTRRRQILTTTVDNQRSVTVLVVESEEDRAGRDDALALARLDVTGLAPAPAFAHRIDVLFDVDAGGTLRVTATDLGTGRTETRVIDRDSAREAGRARRPAAIDGRDLDDLPIVTSNVSYPLGIEISGGRFHEIITANQSVPVRESVLVTNASTDQRAITVHVVENGGRFVPGGTFRRVRRFELTGLAATDPRTARVEIVLAVDRRRQLTIHARDLASGSDHTERVDLAQTFQDPVSLTGSAPGLPLVF</sequence>
<gene>
    <name evidence="9" type="ordered locus">FraEuI1c_4730</name>
</gene>
<dbReference type="EMBL" id="CP002299">
    <property type="protein sequence ID" value="ADP82721.1"/>
    <property type="molecule type" value="Genomic_DNA"/>
</dbReference>
<evidence type="ECO:0000256" key="8">
    <source>
        <dbReference type="SAM" id="MobiDB-lite"/>
    </source>
</evidence>
<feature type="region of interest" description="Disordered" evidence="8">
    <location>
        <begin position="1"/>
        <end position="21"/>
    </location>
</feature>
<dbReference type="InParanoid" id="E3IZF1"/>
<dbReference type="PROSITE" id="PS00329">
    <property type="entry name" value="HSP70_2"/>
    <property type="match status" value="1"/>
</dbReference>
<evidence type="ECO:0000256" key="5">
    <source>
        <dbReference type="ARBA" id="ARBA00023016"/>
    </source>
</evidence>
<dbReference type="FunFam" id="3.30.420.40:FF:000071">
    <property type="entry name" value="Molecular chaperone DnaK"/>
    <property type="match status" value="1"/>
</dbReference>
<dbReference type="InterPro" id="IPR013126">
    <property type="entry name" value="Hsp_70_fam"/>
</dbReference>